<reference evidence="2 3" key="1">
    <citation type="submission" date="2016-10" db="EMBL/GenBank/DDBJ databases">
        <authorList>
            <person name="de Groot N.N."/>
        </authorList>
    </citation>
    <scope>NUCLEOTIDE SEQUENCE [LARGE SCALE GENOMIC DNA]</scope>
    <source>
        <strain evidence="2 3">B25</strain>
    </source>
</reference>
<dbReference type="Proteomes" id="UP000182360">
    <property type="component" value="Unassembled WGS sequence"/>
</dbReference>
<dbReference type="OrthoDB" id="184858at2"/>
<protein>
    <submittedName>
        <fullName evidence="2">Enterochelin esterase</fullName>
    </submittedName>
</protein>
<dbReference type="PANTHER" id="PTHR48098:SF1">
    <property type="entry name" value="DIACYLGLYCEROL ACYLTRANSFERASE_MYCOLYLTRANSFERASE AG85A"/>
    <property type="match status" value="1"/>
</dbReference>
<dbReference type="Pfam" id="PF00756">
    <property type="entry name" value="Esterase"/>
    <property type="match status" value="1"/>
</dbReference>
<dbReference type="PANTHER" id="PTHR48098">
    <property type="entry name" value="ENTEROCHELIN ESTERASE-RELATED"/>
    <property type="match status" value="1"/>
</dbReference>
<keyword evidence="1" id="KW-0732">Signal</keyword>
<dbReference type="AlphaFoldDB" id="A0A1H9DCY4"/>
<dbReference type="InterPro" id="IPR000801">
    <property type="entry name" value="Esterase-like"/>
</dbReference>
<dbReference type="SUPFAM" id="SSF53474">
    <property type="entry name" value="alpha/beta-Hydrolases"/>
    <property type="match status" value="1"/>
</dbReference>
<dbReference type="GO" id="GO:0016747">
    <property type="term" value="F:acyltransferase activity, transferring groups other than amino-acyl groups"/>
    <property type="evidence" value="ECO:0007669"/>
    <property type="project" value="TreeGrafter"/>
</dbReference>
<accession>A0A1H9DCY4</accession>
<gene>
    <name evidence="2" type="ORF">SAMN04487977_102533</name>
</gene>
<organism evidence="2 3">
    <name type="scientific">Treponema bryantii</name>
    <dbReference type="NCBI Taxonomy" id="163"/>
    <lineage>
        <taxon>Bacteria</taxon>
        <taxon>Pseudomonadati</taxon>
        <taxon>Spirochaetota</taxon>
        <taxon>Spirochaetia</taxon>
        <taxon>Spirochaetales</taxon>
        <taxon>Treponemataceae</taxon>
        <taxon>Treponema</taxon>
    </lineage>
</organism>
<feature type="signal peptide" evidence="1">
    <location>
        <begin position="1"/>
        <end position="24"/>
    </location>
</feature>
<evidence type="ECO:0000313" key="3">
    <source>
        <dbReference type="Proteomes" id="UP000182360"/>
    </source>
</evidence>
<evidence type="ECO:0000313" key="2">
    <source>
        <dbReference type="EMBL" id="SEQ11422.1"/>
    </source>
</evidence>
<feature type="chain" id="PRO_5010162139" evidence="1">
    <location>
        <begin position="25"/>
        <end position="508"/>
    </location>
</feature>
<dbReference type="RefSeq" id="WP_074641786.1">
    <property type="nucleotide sequence ID" value="NZ_FOFU01000002.1"/>
</dbReference>
<dbReference type="InterPro" id="IPR050583">
    <property type="entry name" value="Mycobacterial_A85_antigen"/>
</dbReference>
<dbReference type="InterPro" id="IPR029058">
    <property type="entry name" value="AB_hydrolase_fold"/>
</dbReference>
<keyword evidence="3" id="KW-1185">Reference proteome</keyword>
<sequence length="508" mass="55600">MKKLRIVSALAGIAMLASVFSSCADSSPEDTTKHYPTDIFTVDEADSCGITLRDTKEAFTIFTKGSAASDIKTETDGSVTWIATAAGGGGGGVSFYVKSNKEEINIANYESIEIELIYSPITGKWNPKAQKPGFCMRILPWDSTGIFGGYEDLEYFDADEEYGTLTKTIAISDEFVQKIKASSDYDSILGFALKFNDYQRGNDDGDQLKVQLKNVKFNAKANAPADTAFSDGLTDAQRGTVEEIWYPTRDWSIADEADVTDADRYNKHGWVYLPAGYDAEDTTTKYPVFILLHGFGQNENTWGLTNEGRGGKIKGYMDRGMASGDVEKFILVCVTGVADKSWGPNGSGSSFTGYNYFGGELRNDLLPWLRENYNIKDGRDNVALAGLSMGGGQTFNIGIGQSLDLISNFAGFSGALFSTSDEFIAGVDGNAAFDGLKIHNLYMICGDADGLVYGSFPGYVEAMAAWDRVENFESYVFPGGTHDFPVWYYGFNDFIHMVFQEGVQLYND</sequence>
<dbReference type="PROSITE" id="PS51257">
    <property type="entry name" value="PROKAR_LIPOPROTEIN"/>
    <property type="match status" value="1"/>
</dbReference>
<dbReference type="Gene3D" id="3.40.50.1820">
    <property type="entry name" value="alpha/beta hydrolase"/>
    <property type="match status" value="1"/>
</dbReference>
<proteinExistence type="predicted"/>
<evidence type="ECO:0000256" key="1">
    <source>
        <dbReference type="SAM" id="SignalP"/>
    </source>
</evidence>
<name>A0A1H9DCY4_9SPIR</name>
<dbReference type="EMBL" id="FOFU01000002">
    <property type="protein sequence ID" value="SEQ11422.1"/>
    <property type="molecule type" value="Genomic_DNA"/>
</dbReference>